<dbReference type="AlphaFoldDB" id="A0A0A8ZTU0"/>
<reference evidence="1" key="2">
    <citation type="journal article" date="2015" name="Data Brief">
        <title>Shoot transcriptome of the giant reed, Arundo donax.</title>
        <authorList>
            <person name="Barrero R.A."/>
            <person name="Guerrero F.D."/>
            <person name="Moolhuijzen P."/>
            <person name="Goolsby J.A."/>
            <person name="Tidwell J."/>
            <person name="Bellgard S.E."/>
            <person name="Bellgard M.I."/>
        </authorList>
    </citation>
    <scope>NUCLEOTIDE SEQUENCE</scope>
    <source>
        <tissue evidence="1">Shoot tissue taken approximately 20 cm above the soil surface</tissue>
    </source>
</reference>
<organism evidence="1">
    <name type="scientific">Arundo donax</name>
    <name type="common">Giant reed</name>
    <name type="synonym">Donax arundinaceus</name>
    <dbReference type="NCBI Taxonomy" id="35708"/>
    <lineage>
        <taxon>Eukaryota</taxon>
        <taxon>Viridiplantae</taxon>
        <taxon>Streptophyta</taxon>
        <taxon>Embryophyta</taxon>
        <taxon>Tracheophyta</taxon>
        <taxon>Spermatophyta</taxon>
        <taxon>Magnoliopsida</taxon>
        <taxon>Liliopsida</taxon>
        <taxon>Poales</taxon>
        <taxon>Poaceae</taxon>
        <taxon>PACMAD clade</taxon>
        <taxon>Arundinoideae</taxon>
        <taxon>Arundineae</taxon>
        <taxon>Arundo</taxon>
    </lineage>
</organism>
<evidence type="ECO:0000313" key="1">
    <source>
        <dbReference type="EMBL" id="JAD40175.1"/>
    </source>
</evidence>
<proteinExistence type="predicted"/>
<protein>
    <submittedName>
        <fullName evidence="1">Uncharacterized protein</fullName>
    </submittedName>
</protein>
<sequence>MLLRAEQVDIIVASVRLTADVREDNLFNEVPKISLGWQAEGALAAHVLPELVLRTLQSFSLDVV</sequence>
<dbReference type="EMBL" id="GBRH01257720">
    <property type="protein sequence ID" value="JAD40175.1"/>
    <property type="molecule type" value="Transcribed_RNA"/>
</dbReference>
<name>A0A0A8ZTU0_ARUDO</name>
<accession>A0A0A8ZTU0</accession>
<reference evidence="1" key="1">
    <citation type="submission" date="2014-09" db="EMBL/GenBank/DDBJ databases">
        <authorList>
            <person name="Magalhaes I.L.F."/>
            <person name="Oliveira U."/>
            <person name="Santos F.R."/>
            <person name="Vidigal T.H.D.A."/>
            <person name="Brescovit A.D."/>
            <person name="Santos A.J."/>
        </authorList>
    </citation>
    <scope>NUCLEOTIDE SEQUENCE</scope>
    <source>
        <tissue evidence="1">Shoot tissue taken approximately 20 cm above the soil surface</tissue>
    </source>
</reference>